<dbReference type="EMBL" id="DYDO01000011">
    <property type="protein sequence ID" value="DBA15786.1"/>
    <property type="molecule type" value="Genomic_DNA"/>
</dbReference>
<gene>
    <name evidence="12" type="ORF">GDO54_003250</name>
</gene>
<dbReference type="InterPro" id="IPR003877">
    <property type="entry name" value="SPRY_dom"/>
</dbReference>
<evidence type="ECO:0000256" key="4">
    <source>
        <dbReference type="ARBA" id="ARBA00022833"/>
    </source>
</evidence>
<dbReference type="Gene3D" id="3.30.160.60">
    <property type="entry name" value="Classic Zinc Finger"/>
    <property type="match status" value="1"/>
</dbReference>
<dbReference type="Gene3D" id="4.10.830.40">
    <property type="match status" value="1"/>
</dbReference>
<dbReference type="InterPro" id="IPR000315">
    <property type="entry name" value="Znf_B-box"/>
</dbReference>
<dbReference type="InterPro" id="IPR017907">
    <property type="entry name" value="Znf_RING_CS"/>
</dbReference>
<dbReference type="SMART" id="SM00589">
    <property type="entry name" value="PRY"/>
    <property type="match status" value="1"/>
</dbReference>
<evidence type="ECO:0000313" key="13">
    <source>
        <dbReference type="Proteomes" id="UP001181693"/>
    </source>
</evidence>
<dbReference type="AlphaFoldDB" id="A0AAV2ZV54"/>
<sequence>MAVADLREELNCSICLNVFEDPVMLKCGHNFCSTCITNVLRAQEGSGVYSCPQCRMQFQEQPALQRNIVLRNIIAHFQSTHSKEEPTGILCTYCINFSAPAVKTCINCEASLCEGHVKVHNKSSEHVLIEPTSCLENRKCSMHKKILEYYCCKDSICICVSCRLDGIHKGHQVKTVQDAFEQKRGELKNVLEDLSSQKEEATNKIQTLKDEKDKEMKNAANLHKTILDLFTNIKKKLNTLEKQVLKEVCRQKAETSKSATELIQNLEVNIDKISKKIIKLEKIYSLVDPITFLQDRDDENHSKEEDRKSLEKKTRKEMEYLHEGMIYIQLCKGLCHIVNQVKLDVLQAGSDVVLDDDTAGNSLHISEDFKTVSSTKIPNSYPMILKRFTFNQVLSKNIFSFGQHYWEVETSKEGNWRIGVAYASIDTKKNQSALGNNKKSWCLRRFNDHYSVMHDDNVLSLTHASSCNSFGVYLDYEAGRLAFYELGDPITYLYTFNTTFTEPVHAAFLVSASSLKVMSMTC</sequence>
<dbReference type="Pfam" id="PF13445">
    <property type="entry name" value="zf-RING_UBOX"/>
    <property type="match status" value="1"/>
</dbReference>
<dbReference type="GO" id="GO:0045087">
    <property type="term" value="P:innate immune response"/>
    <property type="evidence" value="ECO:0007669"/>
    <property type="project" value="UniProtKB-KW"/>
</dbReference>
<dbReference type="Pfam" id="PF00643">
    <property type="entry name" value="zf-B_box"/>
    <property type="match status" value="1"/>
</dbReference>
<dbReference type="PROSITE" id="PS50119">
    <property type="entry name" value="ZF_BBOX"/>
    <property type="match status" value="1"/>
</dbReference>
<evidence type="ECO:0000256" key="2">
    <source>
        <dbReference type="ARBA" id="ARBA00022723"/>
    </source>
</evidence>
<keyword evidence="13" id="KW-1185">Reference proteome</keyword>
<comment type="caution">
    <text evidence="12">The sequence shown here is derived from an EMBL/GenBank/DDBJ whole genome shotgun (WGS) entry which is preliminary data.</text>
</comment>
<evidence type="ECO:0000256" key="6">
    <source>
        <dbReference type="ARBA" id="ARBA00023054"/>
    </source>
</evidence>
<dbReference type="PROSITE" id="PS00518">
    <property type="entry name" value="ZF_RING_1"/>
    <property type="match status" value="1"/>
</dbReference>
<keyword evidence="2" id="KW-0479">Metal-binding</keyword>
<evidence type="ECO:0000256" key="5">
    <source>
        <dbReference type="ARBA" id="ARBA00022859"/>
    </source>
</evidence>
<feature type="coiled-coil region" evidence="8">
    <location>
        <begin position="177"/>
        <end position="225"/>
    </location>
</feature>
<dbReference type="SMART" id="SM00184">
    <property type="entry name" value="RING"/>
    <property type="match status" value="1"/>
</dbReference>
<dbReference type="SMART" id="SM00449">
    <property type="entry name" value="SPRY"/>
    <property type="match status" value="1"/>
</dbReference>
<dbReference type="PANTHER" id="PTHR25465">
    <property type="entry name" value="B-BOX DOMAIN CONTAINING"/>
    <property type="match status" value="1"/>
</dbReference>
<feature type="coiled-coil region" evidence="8">
    <location>
        <begin position="256"/>
        <end position="313"/>
    </location>
</feature>
<dbReference type="Gene3D" id="2.60.120.920">
    <property type="match status" value="1"/>
</dbReference>
<evidence type="ECO:0000259" key="10">
    <source>
        <dbReference type="PROSITE" id="PS50119"/>
    </source>
</evidence>
<keyword evidence="4" id="KW-0862">Zinc</keyword>
<keyword evidence="5" id="KW-0391">Immunity</keyword>
<protein>
    <submittedName>
        <fullName evidence="12">Uncharacterized protein</fullName>
    </submittedName>
</protein>
<evidence type="ECO:0000256" key="7">
    <source>
        <dbReference type="PROSITE-ProRule" id="PRU00024"/>
    </source>
</evidence>
<proteinExistence type="predicted"/>
<dbReference type="SUPFAM" id="SSF57850">
    <property type="entry name" value="RING/U-box"/>
    <property type="match status" value="1"/>
</dbReference>
<keyword evidence="1" id="KW-0399">Innate immunity</keyword>
<dbReference type="PROSITE" id="PS50188">
    <property type="entry name" value="B302_SPRY"/>
    <property type="match status" value="1"/>
</dbReference>
<dbReference type="InterPro" id="IPR027370">
    <property type="entry name" value="Znf-RING_euk"/>
</dbReference>
<dbReference type="InterPro" id="IPR013320">
    <property type="entry name" value="ConA-like_dom_sf"/>
</dbReference>
<dbReference type="CDD" id="cd19769">
    <property type="entry name" value="Bbox2_TRIM16-like"/>
    <property type="match status" value="1"/>
</dbReference>
<feature type="domain" description="B box-type" evidence="10">
    <location>
        <begin position="135"/>
        <end position="176"/>
    </location>
</feature>
<evidence type="ECO:0000313" key="12">
    <source>
        <dbReference type="EMBL" id="DBA15786.1"/>
    </source>
</evidence>
<name>A0AAV2ZV54_PYXAD</name>
<dbReference type="InterPro" id="IPR013083">
    <property type="entry name" value="Znf_RING/FYVE/PHD"/>
</dbReference>
<dbReference type="InterPro" id="IPR001870">
    <property type="entry name" value="B30.2/SPRY"/>
</dbReference>
<dbReference type="PANTHER" id="PTHR25465:SF58">
    <property type="entry name" value="MGC79670 PROTEIN"/>
    <property type="match status" value="1"/>
</dbReference>
<dbReference type="Proteomes" id="UP001181693">
    <property type="component" value="Unassembled WGS sequence"/>
</dbReference>
<keyword evidence="6 8" id="KW-0175">Coiled coil</keyword>
<dbReference type="InterPro" id="IPR003879">
    <property type="entry name" value="Butyrophylin_SPRY"/>
</dbReference>
<organism evidence="12 13">
    <name type="scientific">Pyxicephalus adspersus</name>
    <name type="common">African bullfrog</name>
    <dbReference type="NCBI Taxonomy" id="30357"/>
    <lineage>
        <taxon>Eukaryota</taxon>
        <taxon>Metazoa</taxon>
        <taxon>Chordata</taxon>
        <taxon>Craniata</taxon>
        <taxon>Vertebrata</taxon>
        <taxon>Euteleostomi</taxon>
        <taxon>Amphibia</taxon>
        <taxon>Batrachia</taxon>
        <taxon>Anura</taxon>
        <taxon>Neobatrachia</taxon>
        <taxon>Ranoidea</taxon>
        <taxon>Pyxicephalidae</taxon>
        <taxon>Pyxicephalinae</taxon>
        <taxon>Pyxicephalus</taxon>
    </lineage>
</organism>
<feature type="domain" description="RING-type" evidence="9">
    <location>
        <begin position="12"/>
        <end position="55"/>
    </location>
</feature>
<dbReference type="SMART" id="SM00336">
    <property type="entry name" value="BBOX"/>
    <property type="match status" value="1"/>
</dbReference>
<dbReference type="Gene3D" id="3.30.40.10">
    <property type="entry name" value="Zinc/RING finger domain, C3HC4 (zinc finger)"/>
    <property type="match status" value="1"/>
</dbReference>
<evidence type="ECO:0000259" key="9">
    <source>
        <dbReference type="PROSITE" id="PS50089"/>
    </source>
</evidence>
<evidence type="ECO:0000256" key="8">
    <source>
        <dbReference type="SAM" id="Coils"/>
    </source>
</evidence>
<keyword evidence="3 7" id="KW-0863">Zinc-finger</keyword>
<dbReference type="GO" id="GO:0005737">
    <property type="term" value="C:cytoplasm"/>
    <property type="evidence" value="ECO:0007669"/>
    <property type="project" value="UniProtKB-ARBA"/>
</dbReference>
<dbReference type="InterPro" id="IPR001841">
    <property type="entry name" value="Znf_RING"/>
</dbReference>
<evidence type="ECO:0000259" key="11">
    <source>
        <dbReference type="PROSITE" id="PS50188"/>
    </source>
</evidence>
<dbReference type="PRINTS" id="PR01407">
    <property type="entry name" value="BUTYPHLNCDUF"/>
</dbReference>
<dbReference type="Pfam" id="PF13765">
    <property type="entry name" value="PRY"/>
    <property type="match status" value="1"/>
</dbReference>
<reference evidence="12" key="1">
    <citation type="thesis" date="2020" institute="ProQuest LLC" country="789 East Eisenhower Parkway, Ann Arbor, MI, USA">
        <title>Comparative Genomics and Chromosome Evolution.</title>
        <authorList>
            <person name="Mudd A.B."/>
        </authorList>
    </citation>
    <scope>NUCLEOTIDE SEQUENCE</scope>
    <source>
        <strain evidence="12">1538</strain>
        <tissue evidence="12">Blood</tissue>
    </source>
</reference>
<dbReference type="InterPro" id="IPR051051">
    <property type="entry name" value="E3_ubiq-ligase_TRIM/RNF"/>
</dbReference>
<dbReference type="SUPFAM" id="SSF57845">
    <property type="entry name" value="B-box zinc-binding domain"/>
    <property type="match status" value="1"/>
</dbReference>
<dbReference type="InterPro" id="IPR043136">
    <property type="entry name" value="B30.2/SPRY_sf"/>
</dbReference>
<dbReference type="PROSITE" id="PS50089">
    <property type="entry name" value="ZF_RING_2"/>
    <property type="match status" value="1"/>
</dbReference>
<dbReference type="CDD" id="cd12891">
    <property type="entry name" value="SPRY_PRY_C-I_2"/>
    <property type="match status" value="1"/>
</dbReference>
<feature type="domain" description="B30.2/SPRY" evidence="11">
    <location>
        <begin position="332"/>
        <end position="522"/>
    </location>
</feature>
<dbReference type="InterPro" id="IPR006574">
    <property type="entry name" value="PRY"/>
</dbReference>
<evidence type="ECO:0000256" key="3">
    <source>
        <dbReference type="ARBA" id="ARBA00022771"/>
    </source>
</evidence>
<dbReference type="Pfam" id="PF00622">
    <property type="entry name" value="SPRY"/>
    <property type="match status" value="1"/>
</dbReference>
<dbReference type="GO" id="GO:0008270">
    <property type="term" value="F:zinc ion binding"/>
    <property type="evidence" value="ECO:0007669"/>
    <property type="project" value="UniProtKB-KW"/>
</dbReference>
<evidence type="ECO:0000256" key="1">
    <source>
        <dbReference type="ARBA" id="ARBA00022588"/>
    </source>
</evidence>
<dbReference type="SUPFAM" id="SSF49899">
    <property type="entry name" value="Concanavalin A-like lectins/glucanases"/>
    <property type="match status" value="1"/>
</dbReference>
<accession>A0AAV2ZV54</accession>